<evidence type="ECO:0000313" key="1">
    <source>
        <dbReference type="EMBL" id="RUR27815.1"/>
    </source>
</evidence>
<keyword evidence="2" id="KW-1185">Reference proteome</keyword>
<dbReference type="RefSeq" id="WP_126948632.1">
    <property type="nucleotide sequence ID" value="NZ_RZHG01000027.1"/>
</dbReference>
<dbReference type="EMBL" id="RZHG01000027">
    <property type="protein sequence ID" value="RUR27815.1"/>
    <property type="molecule type" value="Genomic_DNA"/>
</dbReference>
<accession>A0A433KGB4</accession>
<evidence type="ECO:0000313" key="2">
    <source>
        <dbReference type="Proteomes" id="UP000287336"/>
    </source>
</evidence>
<gene>
    <name evidence="1" type="ORF">ELY33_14550</name>
</gene>
<dbReference type="AlphaFoldDB" id="A0A433KGB4"/>
<organism evidence="1 2">
    <name type="scientific">Vreelandella andesensis</name>
    <dbReference type="NCBI Taxonomy" id="447567"/>
    <lineage>
        <taxon>Bacteria</taxon>
        <taxon>Pseudomonadati</taxon>
        <taxon>Pseudomonadota</taxon>
        <taxon>Gammaproteobacteria</taxon>
        <taxon>Oceanospirillales</taxon>
        <taxon>Halomonadaceae</taxon>
        <taxon>Vreelandella</taxon>
    </lineage>
</organism>
<sequence>MERSPLTDNELRLQVSYLARYMAESDNRRSLEASIGDSPHVKRWLASDMSTLASMGADLHQQQLGSVLGRDAGLAVFGAGLLIGEMFDGSMDRVSQAFLTPEMASDDANEAKVREAFHELITSRADAIAASLGWEAVCEFGCEPGSTNVIYVLRNPGDAPLSYPYIYSPDEVVMRVQVSHITPVDPSDPIGAFLGFQPTWKTDEGNTFATMFYTDPLYDESGKLVFNYQEEHNYYYPAVRKKIEDTHFGIALKHAFHSTPYSFYGNADVFPSQFIYNGGVYSLQSNSKDQVINQRMAVPGTLPGF</sequence>
<dbReference type="Proteomes" id="UP000287336">
    <property type="component" value="Unassembled WGS sequence"/>
</dbReference>
<reference evidence="1 2" key="1">
    <citation type="submission" date="2018-12" db="EMBL/GenBank/DDBJ databases">
        <title>three novel Halomonas strain isolated from plants.</title>
        <authorList>
            <person name="Sun C."/>
        </authorList>
    </citation>
    <scope>NUCLEOTIDE SEQUENCE [LARGE SCALE GENOMIC DNA]</scope>
    <source>
        <strain evidence="1 2">DSM 19434</strain>
    </source>
</reference>
<name>A0A433KGB4_9GAMM</name>
<protein>
    <submittedName>
        <fullName evidence="1">Uncharacterized protein</fullName>
    </submittedName>
</protein>
<comment type="caution">
    <text evidence="1">The sequence shown here is derived from an EMBL/GenBank/DDBJ whole genome shotgun (WGS) entry which is preliminary data.</text>
</comment>
<proteinExistence type="predicted"/>
<dbReference type="OrthoDB" id="7065592at2"/>